<dbReference type="EMBL" id="SNRW01016039">
    <property type="protein sequence ID" value="KAA6369765.1"/>
    <property type="molecule type" value="Genomic_DNA"/>
</dbReference>
<dbReference type="PANTHER" id="PTHR23074:SF78">
    <property type="entry name" value="KATANIN P60 ATPASE-CONTAINING SUBUNIT A-LIKE 2"/>
    <property type="match status" value="1"/>
</dbReference>
<comment type="caution">
    <text evidence="9">The sequence shown here is derived from an EMBL/GenBank/DDBJ whole genome shotgun (WGS) entry which is preliminary data.</text>
</comment>
<evidence type="ECO:0000313" key="10">
    <source>
        <dbReference type="Proteomes" id="UP000324800"/>
    </source>
</evidence>
<evidence type="ECO:0000256" key="6">
    <source>
        <dbReference type="ARBA" id="ARBA00023212"/>
    </source>
</evidence>
<evidence type="ECO:0000256" key="3">
    <source>
        <dbReference type="ARBA" id="ARBA00022701"/>
    </source>
</evidence>
<name>A0A5J4UJI3_9EUKA</name>
<protein>
    <recommendedName>
        <fullName evidence="8">AAA ATPase AAA+ lid domain-containing protein</fullName>
    </recommendedName>
</protein>
<evidence type="ECO:0000256" key="7">
    <source>
        <dbReference type="ARBA" id="ARBA00023235"/>
    </source>
</evidence>
<evidence type="ECO:0000256" key="1">
    <source>
        <dbReference type="ARBA" id="ARBA00004186"/>
    </source>
</evidence>
<dbReference type="Proteomes" id="UP000324800">
    <property type="component" value="Unassembled WGS sequence"/>
</dbReference>
<reference evidence="9 10" key="1">
    <citation type="submission" date="2019-03" db="EMBL/GenBank/DDBJ databases">
        <title>Single cell metagenomics reveals metabolic interactions within the superorganism composed of flagellate Streblomastix strix and complex community of Bacteroidetes bacteria on its surface.</title>
        <authorList>
            <person name="Treitli S.C."/>
            <person name="Kolisko M."/>
            <person name="Husnik F."/>
            <person name="Keeling P."/>
            <person name="Hampl V."/>
        </authorList>
    </citation>
    <scope>NUCLEOTIDE SEQUENCE [LARGE SCALE GENOMIC DNA]</scope>
    <source>
        <strain evidence="9">ST1C</strain>
    </source>
</reference>
<keyword evidence="4" id="KW-0547">Nucleotide-binding</keyword>
<keyword evidence="2" id="KW-0963">Cytoplasm</keyword>
<dbReference type="GO" id="GO:0005874">
    <property type="term" value="C:microtubule"/>
    <property type="evidence" value="ECO:0007669"/>
    <property type="project" value="UniProtKB-KW"/>
</dbReference>
<dbReference type="PANTHER" id="PTHR23074">
    <property type="entry name" value="AAA DOMAIN-CONTAINING"/>
    <property type="match status" value="1"/>
</dbReference>
<keyword evidence="3" id="KW-0493">Microtubule</keyword>
<evidence type="ECO:0000259" key="8">
    <source>
        <dbReference type="Pfam" id="PF17862"/>
    </source>
</evidence>
<dbReference type="GO" id="GO:0005819">
    <property type="term" value="C:spindle"/>
    <property type="evidence" value="ECO:0007669"/>
    <property type="project" value="UniProtKB-SubCell"/>
</dbReference>
<accession>A0A5J4UJI3</accession>
<dbReference type="InterPro" id="IPR041569">
    <property type="entry name" value="AAA_lid_3"/>
</dbReference>
<keyword evidence="7" id="KW-0413">Isomerase</keyword>
<dbReference type="InterPro" id="IPR050304">
    <property type="entry name" value="MT-severing_AAA_ATPase"/>
</dbReference>
<keyword evidence="5" id="KW-0067">ATP-binding</keyword>
<evidence type="ECO:0000256" key="5">
    <source>
        <dbReference type="ARBA" id="ARBA00022840"/>
    </source>
</evidence>
<dbReference type="AlphaFoldDB" id="A0A5J4UJI3"/>
<evidence type="ECO:0000256" key="2">
    <source>
        <dbReference type="ARBA" id="ARBA00022490"/>
    </source>
</evidence>
<dbReference type="GO" id="GO:0016853">
    <property type="term" value="F:isomerase activity"/>
    <property type="evidence" value="ECO:0007669"/>
    <property type="project" value="UniProtKB-KW"/>
</dbReference>
<organism evidence="9 10">
    <name type="scientific">Streblomastix strix</name>
    <dbReference type="NCBI Taxonomy" id="222440"/>
    <lineage>
        <taxon>Eukaryota</taxon>
        <taxon>Metamonada</taxon>
        <taxon>Preaxostyla</taxon>
        <taxon>Oxymonadida</taxon>
        <taxon>Streblomastigidae</taxon>
        <taxon>Streblomastix</taxon>
    </lineage>
</organism>
<sequence length="107" mass="12247">MFKANLTSTNSNTDLKYDEYAKNTKGYSGADIRSACREAAMWPVRRLMDQLETLELDTTKTQEEIEQEAHLDLITYNDVQLALNSTRPTAQVFLDKYKTWQADFGAS</sequence>
<dbReference type="GO" id="GO:0016887">
    <property type="term" value="F:ATP hydrolysis activity"/>
    <property type="evidence" value="ECO:0007669"/>
    <property type="project" value="TreeGrafter"/>
</dbReference>
<comment type="subcellular location">
    <subcellularLocation>
        <location evidence="1">Cytoplasm</location>
        <location evidence="1">Cytoskeleton</location>
        <location evidence="1">Spindle</location>
    </subcellularLocation>
</comment>
<evidence type="ECO:0000313" key="9">
    <source>
        <dbReference type="EMBL" id="KAA6369765.1"/>
    </source>
</evidence>
<dbReference type="Gene3D" id="1.10.8.60">
    <property type="match status" value="1"/>
</dbReference>
<dbReference type="GO" id="GO:0005524">
    <property type="term" value="F:ATP binding"/>
    <property type="evidence" value="ECO:0007669"/>
    <property type="project" value="UniProtKB-KW"/>
</dbReference>
<dbReference type="Pfam" id="PF17862">
    <property type="entry name" value="AAA_lid_3"/>
    <property type="match status" value="1"/>
</dbReference>
<feature type="domain" description="AAA ATPase AAA+ lid" evidence="8">
    <location>
        <begin position="15"/>
        <end position="55"/>
    </location>
</feature>
<evidence type="ECO:0000256" key="4">
    <source>
        <dbReference type="ARBA" id="ARBA00022741"/>
    </source>
</evidence>
<keyword evidence="6" id="KW-0206">Cytoskeleton</keyword>
<dbReference type="OrthoDB" id="191529at2759"/>
<proteinExistence type="predicted"/>
<gene>
    <name evidence="9" type="ORF">EZS28_034709</name>
</gene>